<feature type="transmembrane region" description="Helical" evidence="9">
    <location>
        <begin position="283"/>
        <end position="306"/>
    </location>
</feature>
<feature type="transmembrane region" description="Helical" evidence="9">
    <location>
        <begin position="332"/>
        <end position="357"/>
    </location>
</feature>
<evidence type="ECO:0000313" key="11">
    <source>
        <dbReference type="RefSeq" id="XP_003742886.1"/>
    </source>
</evidence>
<evidence type="ECO:0000313" key="10">
    <source>
        <dbReference type="Proteomes" id="UP000694867"/>
    </source>
</evidence>
<dbReference type="Gene3D" id="1.20.1740.10">
    <property type="entry name" value="Amino acid/polyamine transporter I"/>
    <property type="match status" value="1"/>
</dbReference>
<keyword evidence="7 9" id="KW-0472">Membrane</keyword>
<feature type="transmembrane region" description="Helical" evidence="9">
    <location>
        <begin position="402"/>
        <end position="425"/>
    </location>
</feature>
<dbReference type="PANTHER" id="PTHR11785:SF240">
    <property type="entry name" value="LD25378P"/>
    <property type="match status" value="1"/>
</dbReference>
<feature type="region of interest" description="Disordered" evidence="8">
    <location>
        <begin position="1"/>
        <end position="43"/>
    </location>
</feature>
<sequence>MTTEPGVKDALMGSDTRGGSQSPSSSVTTPTDSTRGAIIKGSDTNSVASGGGIQLKKQLGLLNGVSVIMGVIIGSGIFISPTGVLGKAGSPGMALVVWAGSGIISMVGAMCYAELGTAIPKSGGDYAYIHEAFGALPAFLFLWVCLLIIQPSSNAIAGLAFAKYILEPFFEGCAPPVNAERLIAATIICLLTFINCYNVKWATKLQDWLMFTKVVALLLVIIAGAVRLAQGYTANLANFWVGSTTDPSKIALSFYSGLFSFAGWNYLNFVTEELKDPFRNLPRAIYISLPTVTIIYLFANISYFIVLSADQVLVSDAVAVTFSQQVFGKFHWIMPIFVALSTFGGLNGGIFASSRLFFVGARQGHLPNVLSMINIDYFTPVPSLVFLCALSLIYLSNTDIRILINYTAFSEALFVMLSVGGLLWLRIKRPDLKRPIRVNIILPILFFVVSFCLVVLPFFSEPLENLIGVAICLSGIPVFCLTILWKDKPEFYKNGIESVTAFIQKLLVSVPQDKVD</sequence>
<feature type="transmembrane region" description="Helical" evidence="9">
    <location>
        <begin position="211"/>
        <end position="230"/>
    </location>
</feature>
<evidence type="ECO:0000256" key="7">
    <source>
        <dbReference type="ARBA" id="ARBA00023136"/>
    </source>
</evidence>
<gene>
    <name evidence="11" type="primary">LOC100907139</name>
</gene>
<feature type="transmembrane region" description="Helical" evidence="9">
    <location>
        <begin position="250"/>
        <end position="271"/>
    </location>
</feature>
<dbReference type="Pfam" id="PF13520">
    <property type="entry name" value="AA_permease_2"/>
    <property type="match status" value="1"/>
</dbReference>
<keyword evidence="5 9" id="KW-0812">Transmembrane</keyword>
<dbReference type="GO" id="GO:0005886">
    <property type="term" value="C:plasma membrane"/>
    <property type="evidence" value="ECO:0007669"/>
    <property type="project" value="UniProtKB-SubCell"/>
</dbReference>
<dbReference type="GO" id="GO:0015179">
    <property type="term" value="F:L-amino acid transmembrane transporter activity"/>
    <property type="evidence" value="ECO:0007669"/>
    <property type="project" value="TreeGrafter"/>
</dbReference>
<protein>
    <submittedName>
        <fullName evidence="11">Y+L amino acid transporter 2</fullName>
    </submittedName>
</protein>
<dbReference type="InterPro" id="IPR002293">
    <property type="entry name" value="AA/rel_permease1"/>
</dbReference>
<dbReference type="AlphaFoldDB" id="A0AAJ6QT04"/>
<evidence type="ECO:0000256" key="9">
    <source>
        <dbReference type="SAM" id="Phobius"/>
    </source>
</evidence>
<evidence type="ECO:0000256" key="2">
    <source>
        <dbReference type="ARBA" id="ARBA00007040"/>
    </source>
</evidence>
<evidence type="ECO:0000256" key="5">
    <source>
        <dbReference type="ARBA" id="ARBA00022692"/>
    </source>
</evidence>
<accession>A0AAJ6QT04</accession>
<dbReference type="PANTHER" id="PTHR11785">
    <property type="entry name" value="AMINO ACID TRANSPORTER"/>
    <property type="match status" value="1"/>
</dbReference>
<dbReference type="FunFam" id="1.20.1740.10:FF:000003">
    <property type="entry name" value="Y+L amino acid transporter 1 isoform X1"/>
    <property type="match status" value="1"/>
</dbReference>
<comment type="similarity">
    <text evidence="2">Belongs to the amino acid-polyamine-organocation (APC) superfamily. L-type amino acid transporter (LAT) (TC 2.A.3.8) family.</text>
</comment>
<feature type="transmembrane region" description="Helical" evidence="9">
    <location>
        <begin position="437"/>
        <end position="460"/>
    </location>
</feature>
<keyword evidence="10" id="KW-1185">Reference proteome</keyword>
<dbReference type="GeneID" id="100907139"/>
<proteinExistence type="inferred from homology"/>
<evidence type="ECO:0000256" key="8">
    <source>
        <dbReference type="SAM" id="MobiDB-lite"/>
    </source>
</evidence>
<dbReference type="KEGG" id="goe:100907139"/>
<dbReference type="PIRSF" id="PIRSF006060">
    <property type="entry name" value="AA_transporter"/>
    <property type="match status" value="1"/>
</dbReference>
<feature type="transmembrane region" description="Helical" evidence="9">
    <location>
        <begin position="466"/>
        <end position="485"/>
    </location>
</feature>
<comment type="subcellular location">
    <subcellularLocation>
        <location evidence="1">Cell membrane</location>
        <topology evidence="1">Multi-pass membrane protein</topology>
    </subcellularLocation>
</comment>
<feature type="transmembrane region" description="Helical" evidence="9">
    <location>
        <begin position="182"/>
        <end position="199"/>
    </location>
</feature>
<feature type="compositionally biased region" description="Low complexity" evidence="8">
    <location>
        <begin position="14"/>
        <end position="35"/>
    </location>
</feature>
<feature type="transmembrane region" description="Helical" evidence="9">
    <location>
        <begin position="92"/>
        <end position="115"/>
    </location>
</feature>
<evidence type="ECO:0000256" key="4">
    <source>
        <dbReference type="ARBA" id="ARBA00022475"/>
    </source>
</evidence>
<keyword evidence="4" id="KW-1003">Cell membrane</keyword>
<evidence type="ECO:0000256" key="3">
    <source>
        <dbReference type="ARBA" id="ARBA00022448"/>
    </source>
</evidence>
<keyword evidence="6 9" id="KW-1133">Transmembrane helix</keyword>
<dbReference type="Proteomes" id="UP000694867">
    <property type="component" value="Unplaced"/>
</dbReference>
<keyword evidence="3" id="KW-0813">Transport</keyword>
<reference evidence="11" key="1">
    <citation type="submission" date="2025-08" db="UniProtKB">
        <authorList>
            <consortium name="RefSeq"/>
        </authorList>
    </citation>
    <scope>IDENTIFICATION</scope>
</reference>
<dbReference type="RefSeq" id="XP_003742886.1">
    <property type="nucleotide sequence ID" value="XM_003742838.2"/>
</dbReference>
<feature type="transmembrane region" description="Helical" evidence="9">
    <location>
        <begin position="127"/>
        <end position="149"/>
    </location>
</feature>
<organism evidence="10 11">
    <name type="scientific">Galendromus occidentalis</name>
    <name type="common">western predatory mite</name>
    <dbReference type="NCBI Taxonomy" id="34638"/>
    <lineage>
        <taxon>Eukaryota</taxon>
        <taxon>Metazoa</taxon>
        <taxon>Ecdysozoa</taxon>
        <taxon>Arthropoda</taxon>
        <taxon>Chelicerata</taxon>
        <taxon>Arachnida</taxon>
        <taxon>Acari</taxon>
        <taxon>Parasitiformes</taxon>
        <taxon>Mesostigmata</taxon>
        <taxon>Gamasina</taxon>
        <taxon>Phytoseioidea</taxon>
        <taxon>Phytoseiidae</taxon>
        <taxon>Typhlodrominae</taxon>
        <taxon>Galendromus</taxon>
    </lineage>
</organism>
<feature type="transmembrane region" description="Helical" evidence="9">
    <location>
        <begin position="59"/>
        <end position="80"/>
    </location>
</feature>
<dbReference type="InterPro" id="IPR050598">
    <property type="entry name" value="AminoAcid_Transporter"/>
</dbReference>
<evidence type="ECO:0000256" key="6">
    <source>
        <dbReference type="ARBA" id="ARBA00022989"/>
    </source>
</evidence>
<evidence type="ECO:0000256" key="1">
    <source>
        <dbReference type="ARBA" id="ARBA00004651"/>
    </source>
</evidence>
<feature type="transmembrane region" description="Helical" evidence="9">
    <location>
        <begin position="377"/>
        <end position="396"/>
    </location>
</feature>
<name>A0AAJ6QT04_9ACAR</name>